<keyword evidence="3 5" id="KW-0520">NAD</keyword>
<dbReference type="InterPro" id="IPR001557">
    <property type="entry name" value="L-lactate/malate_DH"/>
</dbReference>
<dbReference type="InterPro" id="IPR022383">
    <property type="entry name" value="Lactate/malate_DH_C"/>
</dbReference>
<feature type="binding site" evidence="4">
    <location>
        <position position="92"/>
    </location>
    <ligand>
        <name>substrate</name>
    </ligand>
</feature>
<evidence type="ECO:0000256" key="5">
    <source>
        <dbReference type="PIRSR" id="PIRSR000102-3"/>
    </source>
</evidence>
<sequence>MKEILKVAVTGATGNLGYAIMGMLGRGAVFGVTQPIQLNLFDVEPQKEVLEAVKMEIDDCALPLVKKIVPTSDLSVAFKDIKAAFLIGSVPRGKGMERKDLLAKNVKIFKEQGEALDKHANKEVRVLVVGNPANTNAWVCSEYAPSIARKNFSAMTRLDQNRATYQIAKKLGVPPSEVRNVFIFGGVTKPIVDCVDEEWLNCEFIETVAKRGAAVIEKRKLSSAMSAANAACDHMRDWWHGTEAGEVVSMAVYADGTYCSAKETFFSFPVTIDDKKEWTILPGLEMSYDTKSKIFKTSRELKAEKEEAMAALCEGPDCKKKEEKEKKRDLCEQPKKADDKKPKAEAKKADDKKPKAEAAKKPADKPKAPEKPKK</sequence>
<evidence type="ECO:0000313" key="12">
    <source>
        <dbReference type="Proteomes" id="UP000015102"/>
    </source>
</evidence>
<evidence type="ECO:0000256" key="7">
    <source>
        <dbReference type="RuleBase" id="RU003405"/>
    </source>
</evidence>
<dbReference type="Gene3D" id="3.90.110.10">
    <property type="entry name" value="Lactate dehydrogenase/glycoside hydrolase, family 4, C-terminal"/>
    <property type="match status" value="1"/>
</dbReference>
<keyword evidence="2 6" id="KW-0560">Oxidoreductase</keyword>
<dbReference type="NCBIfam" id="TIGR01759">
    <property type="entry name" value="MalateDH-SF1"/>
    <property type="match status" value="1"/>
</dbReference>
<reference evidence="12" key="1">
    <citation type="submission" date="2013-02" db="EMBL/GenBank/DDBJ databases">
        <authorList>
            <person name="Hughes D."/>
        </authorList>
    </citation>
    <scope>NUCLEOTIDE SEQUENCE</scope>
    <source>
        <strain>Durham</strain>
        <strain evidence="12">NC isolate 2 -- Noor lab</strain>
    </source>
</reference>
<evidence type="ECO:0000256" key="2">
    <source>
        <dbReference type="ARBA" id="ARBA00023002"/>
    </source>
</evidence>
<accession>T1GRD3</accession>
<feature type="binding site" evidence="5">
    <location>
        <begin position="11"/>
        <end position="17"/>
    </location>
    <ligand>
        <name>NAD(+)</name>
        <dbReference type="ChEBI" id="CHEBI:57540"/>
    </ligand>
</feature>
<feature type="domain" description="Lactate/malate dehydrogenase N-terminal" evidence="9">
    <location>
        <begin position="6"/>
        <end position="152"/>
    </location>
</feature>
<dbReference type="GO" id="GO:0006108">
    <property type="term" value="P:malate metabolic process"/>
    <property type="evidence" value="ECO:0007669"/>
    <property type="project" value="InterPro"/>
</dbReference>
<evidence type="ECO:0000256" key="8">
    <source>
        <dbReference type="SAM" id="MobiDB-lite"/>
    </source>
</evidence>
<dbReference type="InterPro" id="IPR036291">
    <property type="entry name" value="NAD(P)-bd_dom_sf"/>
</dbReference>
<dbReference type="Pfam" id="PF02866">
    <property type="entry name" value="Ldh_1_C"/>
    <property type="match status" value="1"/>
</dbReference>
<dbReference type="SUPFAM" id="SSF51735">
    <property type="entry name" value="NAD(P)-binding Rossmann-fold domains"/>
    <property type="match status" value="1"/>
</dbReference>
<dbReference type="InterPro" id="IPR001252">
    <property type="entry name" value="Malate_DH_AS"/>
</dbReference>
<dbReference type="Proteomes" id="UP000015102">
    <property type="component" value="Unassembled WGS sequence"/>
</dbReference>
<feature type="binding site" evidence="5">
    <location>
        <position position="42"/>
    </location>
    <ligand>
        <name>NAD(+)</name>
        <dbReference type="ChEBI" id="CHEBI:57540"/>
    </ligand>
</feature>
<dbReference type="GO" id="GO:0030060">
    <property type="term" value="F:L-malate dehydrogenase (NAD+) activity"/>
    <property type="evidence" value="ECO:0007669"/>
    <property type="project" value="UniProtKB-EC"/>
</dbReference>
<dbReference type="PANTHER" id="PTHR23382">
    <property type="entry name" value="MALATE DEHYDROGENASE"/>
    <property type="match status" value="1"/>
</dbReference>
<evidence type="ECO:0000256" key="3">
    <source>
        <dbReference type="ARBA" id="ARBA00023027"/>
    </source>
</evidence>
<dbReference type="EC" id="1.1.1.37" evidence="7"/>
<evidence type="ECO:0000313" key="11">
    <source>
        <dbReference type="EnsemblMetazoa" id="MESCA006213-PA"/>
    </source>
</evidence>
<keyword evidence="7" id="KW-0816">Tricarboxylic acid cycle</keyword>
<dbReference type="STRING" id="36166.T1GRD3"/>
<feature type="region of interest" description="Disordered" evidence="8">
    <location>
        <begin position="313"/>
        <end position="374"/>
    </location>
</feature>
<dbReference type="Gene3D" id="3.40.50.720">
    <property type="entry name" value="NAD(P)-binding Rossmann-like Domain"/>
    <property type="match status" value="1"/>
</dbReference>
<evidence type="ECO:0000259" key="9">
    <source>
        <dbReference type="Pfam" id="PF00056"/>
    </source>
</evidence>
<comment type="catalytic activity">
    <reaction evidence="7">
        <text>(S)-malate + NAD(+) = oxaloacetate + NADH + H(+)</text>
        <dbReference type="Rhea" id="RHEA:21432"/>
        <dbReference type="ChEBI" id="CHEBI:15378"/>
        <dbReference type="ChEBI" id="CHEBI:15589"/>
        <dbReference type="ChEBI" id="CHEBI:16452"/>
        <dbReference type="ChEBI" id="CHEBI:57540"/>
        <dbReference type="ChEBI" id="CHEBI:57945"/>
        <dbReference type="EC" id="1.1.1.37"/>
    </reaction>
</comment>
<evidence type="ECO:0000256" key="6">
    <source>
        <dbReference type="RuleBase" id="RU003369"/>
    </source>
</evidence>
<dbReference type="InterPro" id="IPR001236">
    <property type="entry name" value="Lactate/malate_DH_N"/>
</dbReference>
<feature type="binding site" evidence="4">
    <location>
        <position position="162"/>
    </location>
    <ligand>
        <name>substrate</name>
    </ligand>
</feature>
<feature type="compositionally biased region" description="Basic and acidic residues" evidence="8">
    <location>
        <begin position="316"/>
        <end position="374"/>
    </location>
</feature>
<dbReference type="EnsemblMetazoa" id="MESCA006213-RA">
    <property type="protein sequence ID" value="MESCA006213-PA"/>
    <property type="gene ID" value="MESCA006213"/>
</dbReference>
<feature type="binding site" evidence="5">
    <location>
        <position position="105"/>
    </location>
    <ligand>
        <name>NAD(+)</name>
        <dbReference type="ChEBI" id="CHEBI:57540"/>
    </ligand>
</feature>
<evidence type="ECO:0000256" key="1">
    <source>
        <dbReference type="ARBA" id="ARBA00009613"/>
    </source>
</evidence>
<dbReference type="NCBIfam" id="NF003916">
    <property type="entry name" value="PRK05442.1"/>
    <property type="match status" value="1"/>
</dbReference>
<dbReference type="GO" id="GO:0006099">
    <property type="term" value="P:tricarboxylic acid cycle"/>
    <property type="evidence" value="ECO:0007669"/>
    <property type="project" value="UniProtKB-KW"/>
</dbReference>
<organism evidence="11 12">
    <name type="scientific">Megaselia scalaris</name>
    <name type="common">Humpbacked fly</name>
    <name type="synonym">Phora scalaris</name>
    <dbReference type="NCBI Taxonomy" id="36166"/>
    <lineage>
        <taxon>Eukaryota</taxon>
        <taxon>Metazoa</taxon>
        <taxon>Ecdysozoa</taxon>
        <taxon>Arthropoda</taxon>
        <taxon>Hexapoda</taxon>
        <taxon>Insecta</taxon>
        <taxon>Pterygota</taxon>
        <taxon>Neoptera</taxon>
        <taxon>Endopterygota</taxon>
        <taxon>Diptera</taxon>
        <taxon>Brachycera</taxon>
        <taxon>Muscomorpha</taxon>
        <taxon>Platypezoidea</taxon>
        <taxon>Phoridae</taxon>
        <taxon>Megaseliini</taxon>
        <taxon>Megaselia</taxon>
    </lineage>
</organism>
<protein>
    <recommendedName>
        <fullName evidence="7">Malate dehydrogenase</fullName>
        <ecNumber evidence="7">1.1.1.37</ecNumber>
    </recommendedName>
</protein>
<evidence type="ECO:0000259" key="10">
    <source>
        <dbReference type="Pfam" id="PF02866"/>
    </source>
</evidence>
<dbReference type="FunFam" id="3.40.50.720:FF:000010">
    <property type="entry name" value="Malate dehydrogenase"/>
    <property type="match status" value="1"/>
</dbReference>
<feature type="binding site" evidence="4">
    <location>
        <position position="131"/>
    </location>
    <ligand>
        <name>substrate</name>
    </ligand>
</feature>
<dbReference type="PIRSF" id="PIRSF000102">
    <property type="entry name" value="Lac_mal_DH"/>
    <property type="match status" value="1"/>
</dbReference>
<feature type="binding site" evidence="5">
    <location>
        <begin position="129"/>
        <end position="131"/>
    </location>
    <ligand>
        <name>NAD(+)</name>
        <dbReference type="ChEBI" id="CHEBI:57540"/>
    </ligand>
</feature>
<dbReference type="SUPFAM" id="SSF56327">
    <property type="entry name" value="LDH C-terminal domain-like"/>
    <property type="match status" value="1"/>
</dbReference>
<dbReference type="EMBL" id="CAQQ02390674">
    <property type="status" value="NOT_ANNOTATED_CDS"/>
    <property type="molecule type" value="Genomic_DNA"/>
</dbReference>
<dbReference type="InterPro" id="IPR010945">
    <property type="entry name" value="Malate_DH_type2"/>
</dbReference>
<evidence type="ECO:0000256" key="4">
    <source>
        <dbReference type="PIRSR" id="PIRSR000102-2"/>
    </source>
</evidence>
<proteinExistence type="inferred from homology"/>
<dbReference type="AlphaFoldDB" id="T1GRD3"/>
<comment type="similarity">
    <text evidence="1">Belongs to the LDH/MDH superfamily. MDH type 2 family.</text>
</comment>
<keyword evidence="12" id="KW-1185">Reference proteome</keyword>
<feature type="domain" description="Lactate/malate dehydrogenase C-terminal" evidence="10">
    <location>
        <begin position="156"/>
        <end position="310"/>
    </location>
</feature>
<dbReference type="HOGENOM" id="CLU_040727_2_0_1"/>
<dbReference type="OMA" id="HANKEVR"/>
<reference evidence="11" key="2">
    <citation type="submission" date="2015-06" db="UniProtKB">
        <authorList>
            <consortium name="EnsemblMetazoa"/>
        </authorList>
    </citation>
    <scope>IDENTIFICATION</scope>
</reference>
<name>T1GRD3_MEGSC</name>
<dbReference type="InterPro" id="IPR015955">
    <property type="entry name" value="Lactate_DH/Glyco_Ohase_4_C"/>
</dbReference>
<dbReference type="PROSITE" id="PS00068">
    <property type="entry name" value="MDH"/>
    <property type="match status" value="1"/>
</dbReference>
<dbReference type="Pfam" id="PF00056">
    <property type="entry name" value="Ldh_1_N"/>
    <property type="match status" value="1"/>
</dbReference>
<feature type="binding site" evidence="4">
    <location>
        <position position="98"/>
    </location>
    <ligand>
        <name>substrate</name>
    </ligand>
</feature>